<dbReference type="PANTHER" id="PTHR45705">
    <property type="entry name" value="FI20236P1"/>
    <property type="match status" value="1"/>
</dbReference>
<feature type="compositionally biased region" description="Polar residues" evidence="6">
    <location>
        <begin position="172"/>
        <end position="182"/>
    </location>
</feature>
<dbReference type="EMBL" id="MCFE01000180">
    <property type="protein sequence ID" value="ORX95294.1"/>
    <property type="molecule type" value="Genomic_DNA"/>
</dbReference>
<dbReference type="Pfam" id="PF01412">
    <property type="entry name" value="ArfGap"/>
    <property type="match status" value="1"/>
</dbReference>
<dbReference type="Proteomes" id="UP000193498">
    <property type="component" value="Unassembled WGS sequence"/>
</dbReference>
<dbReference type="SUPFAM" id="SSF57863">
    <property type="entry name" value="ArfGap/RecO-like zinc finger"/>
    <property type="match status" value="1"/>
</dbReference>
<dbReference type="GO" id="GO:0008270">
    <property type="term" value="F:zinc ion binding"/>
    <property type="evidence" value="ECO:0007669"/>
    <property type="project" value="UniProtKB-KW"/>
</dbReference>
<sequence>MTSPSEREKRRLNNRHERILLDLVKQPGNQTCADCKATGPRWASHNLGIFLCISCAGIHRSLGTHVSRVKSLNLDTWTPEQIKNMVNRGNLKMNQFYNPHPEKHPMPLDNKWMEQYIREKYEHRSFMNPNDRATGNPDQTPVDTTSPLNPQGSNITPLPTPHRSDLLASLLRPNSESDSNADTADDDFGEFNDHHDFQPANWSSFWEAPSQPDTTQAARRSMRLFDDSNSLNTPKALQVAPIRPSKNCYETTIFKEGTSSGEFKQQESPGVPDRRGPPYTSGLHGTLTTGLKSSPTQYVTTSTAAPYFQEFDLLR</sequence>
<keyword evidence="2" id="KW-0479">Metal-binding</keyword>
<accession>A0A1Y1YCF2</accession>
<dbReference type="InParanoid" id="A0A1Y1YCF2"/>
<dbReference type="AlphaFoldDB" id="A0A1Y1YCF2"/>
<feature type="compositionally biased region" description="Polar residues" evidence="6">
    <location>
        <begin position="127"/>
        <end position="157"/>
    </location>
</feature>
<dbReference type="STRING" id="1314790.A0A1Y1YCF2"/>
<dbReference type="InterPro" id="IPR038508">
    <property type="entry name" value="ArfGAP_dom_sf"/>
</dbReference>
<dbReference type="FunFam" id="1.10.220.150:FF:000009">
    <property type="entry name" value="stromal membrane-associated protein 1 isoform X1"/>
    <property type="match status" value="1"/>
</dbReference>
<comment type="caution">
    <text evidence="8">The sequence shown here is derived from an EMBL/GenBank/DDBJ whole genome shotgun (WGS) entry which is preliminary data.</text>
</comment>
<dbReference type="OrthoDB" id="10266696at2759"/>
<organism evidence="8 9">
    <name type="scientific">Basidiobolus meristosporus CBS 931.73</name>
    <dbReference type="NCBI Taxonomy" id="1314790"/>
    <lineage>
        <taxon>Eukaryota</taxon>
        <taxon>Fungi</taxon>
        <taxon>Fungi incertae sedis</taxon>
        <taxon>Zoopagomycota</taxon>
        <taxon>Entomophthoromycotina</taxon>
        <taxon>Basidiobolomycetes</taxon>
        <taxon>Basidiobolales</taxon>
        <taxon>Basidiobolaceae</taxon>
        <taxon>Basidiobolus</taxon>
    </lineage>
</organism>
<dbReference type="GO" id="GO:0005096">
    <property type="term" value="F:GTPase activator activity"/>
    <property type="evidence" value="ECO:0007669"/>
    <property type="project" value="UniProtKB-KW"/>
</dbReference>
<dbReference type="GO" id="GO:0005737">
    <property type="term" value="C:cytoplasm"/>
    <property type="evidence" value="ECO:0007669"/>
    <property type="project" value="TreeGrafter"/>
</dbReference>
<evidence type="ECO:0000256" key="3">
    <source>
        <dbReference type="ARBA" id="ARBA00022771"/>
    </source>
</evidence>
<feature type="region of interest" description="Disordered" evidence="6">
    <location>
        <begin position="125"/>
        <end position="194"/>
    </location>
</feature>
<evidence type="ECO:0000256" key="2">
    <source>
        <dbReference type="ARBA" id="ARBA00022723"/>
    </source>
</evidence>
<dbReference type="InterPro" id="IPR051718">
    <property type="entry name" value="ARF_GTPase-activating"/>
</dbReference>
<dbReference type="InterPro" id="IPR001164">
    <property type="entry name" value="ArfGAP_dom"/>
</dbReference>
<evidence type="ECO:0000313" key="9">
    <source>
        <dbReference type="Proteomes" id="UP000193498"/>
    </source>
</evidence>
<keyword evidence="4" id="KW-0862">Zinc</keyword>
<name>A0A1Y1YCF2_9FUNG</name>
<feature type="domain" description="Arf-GAP" evidence="7">
    <location>
        <begin position="17"/>
        <end position="134"/>
    </location>
</feature>
<gene>
    <name evidence="8" type="ORF">K493DRAFT_282932</name>
</gene>
<proteinExistence type="predicted"/>
<dbReference type="SMART" id="SM00105">
    <property type="entry name" value="ArfGap"/>
    <property type="match status" value="1"/>
</dbReference>
<protein>
    <submittedName>
        <fullName evidence="8">ArfGap-domain-containing protein</fullName>
    </submittedName>
</protein>
<dbReference type="PROSITE" id="PS50115">
    <property type="entry name" value="ARFGAP"/>
    <property type="match status" value="1"/>
</dbReference>
<evidence type="ECO:0000313" key="8">
    <source>
        <dbReference type="EMBL" id="ORX95294.1"/>
    </source>
</evidence>
<evidence type="ECO:0000259" key="7">
    <source>
        <dbReference type="PROSITE" id="PS50115"/>
    </source>
</evidence>
<evidence type="ECO:0000256" key="4">
    <source>
        <dbReference type="ARBA" id="ARBA00022833"/>
    </source>
</evidence>
<dbReference type="PRINTS" id="PR00405">
    <property type="entry name" value="REVINTRACTNG"/>
</dbReference>
<dbReference type="PANTHER" id="PTHR45705:SF1">
    <property type="entry name" value="FI20236P1"/>
    <property type="match status" value="1"/>
</dbReference>
<feature type="compositionally biased region" description="Low complexity" evidence="6">
    <location>
        <begin position="280"/>
        <end position="291"/>
    </location>
</feature>
<evidence type="ECO:0000256" key="1">
    <source>
        <dbReference type="ARBA" id="ARBA00022468"/>
    </source>
</evidence>
<evidence type="ECO:0000256" key="6">
    <source>
        <dbReference type="SAM" id="MobiDB-lite"/>
    </source>
</evidence>
<keyword evidence="3 5" id="KW-0863">Zinc-finger</keyword>
<evidence type="ECO:0000256" key="5">
    <source>
        <dbReference type="PROSITE-ProRule" id="PRU00288"/>
    </source>
</evidence>
<feature type="region of interest" description="Disordered" evidence="6">
    <location>
        <begin position="257"/>
        <end position="291"/>
    </location>
</feature>
<dbReference type="InterPro" id="IPR037278">
    <property type="entry name" value="ARFGAP/RecO"/>
</dbReference>
<keyword evidence="1" id="KW-0343">GTPase activation</keyword>
<reference evidence="8 9" key="1">
    <citation type="submission" date="2016-07" db="EMBL/GenBank/DDBJ databases">
        <title>Pervasive Adenine N6-methylation of Active Genes in Fungi.</title>
        <authorList>
            <consortium name="DOE Joint Genome Institute"/>
            <person name="Mondo S.J."/>
            <person name="Dannebaum R.O."/>
            <person name="Kuo R.C."/>
            <person name="Labutti K."/>
            <person name="Haridas S."/>
            <person name="Kuo A."/>
            <person name="Salamov A."/>
            <person name="Ahrendt S.R."/>
            <person name="Lipzen A."/>
            <person name="Sullivan W."/>
            <person name="Andreopoulos W.B."/>
            <person name="Clum A."/>
            <person name="Lindquist E."/>
            <person name="Daum C."/>
            <person name="Ramamoorthy G.K."/>
            <person name="Gryganskyi A."/>
            <person name="Culley D."/>
            <person name="Magnuson J.K."/>
            <person name="James T.Y."/>
            <person name="O'Malley M.A."/>
            <person name="Stajich J.E."/>
            <person name="Spatafora J.W."/>
            <person name="Visel A."/>
            <person name="Grigoriev I.V."/>
        </authorList>
    </citation>
    <scope>NUCLEOTIDE SEQUENCE [LARGE SCALE GENOMIC DNA]</scope>
    <source>
        <strain evidence="8 9">CBS 931.73</strain>
    </source>
</reference>
<feature type="compositionally biased region" description="Polar residues" evidence="6">
    <location>
        <begin position="257"/>
        <end position="268"/>
    </location>
</feature>
<keyword evidence="9" id="KW-1185">Reference proteome</keyword>
<dbReference type="CDD" id="cd08204">
    <property type="entry name" value="ArfGap"/>
    <property type="match status" value="1"/>
</dbReference>
<dbReference type="Gene3D" id="1.10.220.150">
    <property type="entry name" value="Arf GTPase activating protein"/>
    <property type="match status" value="1"/>
</dbReference>